<dbReference type="OrthoDB" id="6243248at2759"/>
<dbReference type="GO" id="GO:0016020">
    <property type="term" value="C:membrane"/>
    <property type="evidence" value="ECO:0007669"/>
    <property type="project" value="UniProtKB-SubCell"/>
</dbReference>
<feature type="transmembrane region" description="Helical" evidence="8">
    <location>
        <begin position="55"/>
        <end position="76"/>
    </location>
</feature>
<feature type="transmembrane region" description="Helical" evidence="8">
    <location>
        <begin position="88"/>
        <end position="109"/>
    </location>
</feature>
<comment type="subcellular location">
    <subcellularLocation>
        <location evidence="1">Membrane</location>
        <topology evidence="1">Multi-pass membrane protein</topology>
    </subcellularLocation>
</comment>
<keyword evidence="4 8" id="KW-0812">Transmembrane</keyword>
<evidence type="ECO:0000256" key="7">
    <source>
        <dbReference type="ARBA" id="ARBA00032100"/>
    </source>
</evidence>
<dbReference type="PANTHER" id="PTHR31584:SF1">
    <property type="entry name" value="TUMOR PROTEIN P53-INDUCIBLE PROTEIN 11"/>
    <property type="match status" value="1"/>
</dbReference>
<evidence type="ECO:0000256" key="8">
    <source>
        <dbReference type="SAM" id="Phobius"/>
    </source>
</evidence>
<keyword evidence="6 8" id="KW-0472">Membrane</keyword>
<evidence type="ECO:0000256" key="4">
    <source>
        <dbReference type="ARBA" id="ARBA00022692"/>
    </source>
</evidence>
<dbReference type="Pfam" id="PF14936">
    <property type="entry name" value="p53-inducible11"/>
    <property type="match status" value="1"/>
</dbReference>
<comment type="caution">
    <text evidence="9">The sequence shown here is derived from an EMBL/GenBank/DDBJ whole genome shotgun (WGS) entry which is preliminary data.</text>
</comment>
<dbReference type="AlphaFoldDB" id="A0A2B4SSB5"/>
<dbReference type="STRING" id="50429.A0A2B4SSB5"/>
<feature type="transmembrane region" description="Helical" evidence="8">
    <location>
        <begin position="121"/>
        <end position="142"/>
    </location>
</feature>
<evidence type="ECO:0000313" key="9">
    <source>
        <dbReference type="EMBL" id="PFX31983.1"/>
    </source>
</evidence>
<evidence type="ECO:0000256" key="2">
    <source>
        <dbReference type="ARBA" id="ARBA00019449"/>
    </source>
</evidence>
<evidence type="ECO:0000256" key="5">
    <source>
        <dbReference type="ARBA" id="ARBA00022989"/>
    </source>
</evidence>
<keyword evidence="5 8" id="KW-1133">Transmembrane helix</keyword>
<keyword evidence="10" id="KW-1185">Reference proteome</keyword>
<organism evidence="9 10">
    <name type="scientific">Stylophora pistillata</name>
    <name type="common">Smooth cauliflower coral</name>
    <dbReference type="NCBI Taxonomy" id="50429"/>
    <lineage>
        <taxon>Eukaryota</taxon>
        <taxon>Metazoa</taxon>
        <taxon>Cnidaria</taxon>
        <taxon>Anthozoa</taxon>
        <taxon>Hexacorallia</taxon>
        <taxon>Scleractinia</taxon>
        <taxon>Astrocoeniina</taxon>
        <taxon>Pocilloporidae</taxon>
        <taxon>Stylophora</taxon>
    </lineage>
</organism>
<keyword evidence="3" id="KW-0597">Phosphoprotein</keyword>
<sequence>MLGRLKRSFDDAQSRLKCRKLLGIGGKEPSKVLQVLGSHESYFISIPRGYETWQVVVPVFLTVVSIMLMIFPSYCLRALGDSKESTSFAGSLCCRLLASALIGIAGISWETKPITISSIKRILLLHSTYCGAATLFLALACISLRTRFLIVLTAVHTIVAAVSLFYFVAVRKLNKPTPEKPNAKNGYDENHIN</sequence>
<dbReference type="InterPro" id="IPR028266">
    <property type="entry name" value="TP53I11"/>
</dbReference>
<protein>
    <recommendedName>
        <fullName evidence="2">Tumor protein p53-inducible protein 11</fullName>
    </recommendedName>
    <alternativeName>
        <fullName evidence="7">p53-induced gene 11 protein</fullName>
    </alternativeName>
</protein>
<gene>
    <name evidence="9" type="primary">Trp53i11</name>
    <name evidence="9" type="ORF">AWC38_SpisGene3170</name>
</gene>
<name>A0A2B4SSB5_STYPI</name>
<dbReference type="Proteomes" id="UP000225706">
    <property type="component" value="Unassembled WGS sequence"/>
</dbReference>
<evidence type="ECO:0000313" key="10">
    <source>
        <dbReference type="Proteomes" id="UP000225706"/>
    </source>
</evidence>
<dbReference type="EMBL" id="LSMT01000028">
    <property type="protein sequence ID" value="PFX31983.1"/>
    <property type="molecule type" value="Genomic_DNA"/>
</dbReference>
<evidence type="ECO:0000256" key="3">
    <source>
        <dbReference type="ARBA" id="ARBA00022553"/>
    </source>
</evidence>
<accession>A0A2B4SSB5</accession>
<dbReference type="PANTHER" id="PTHR31584">
    <property type="entry name" value="TUMOR PROTEIN P53-INDUCIBLE PROTEIN 11"/>
    <property type="match status" value="1"/>
</dbReference>
<evidence type="ECO:0000256" key="6">
    <source>
        <dbReference type="ARBA" id="ARBA00023136"/>
    </source>
</evidence>
<evidence type="ECO:0000256" key="1">
    <source>
        <dbReference type="ARBA" id="ARBA00004141"/>
    </source>
</evidence>
<feature type="transmembrane region" description="Helical" evidence="8">
    <location>
        <begin position="149"/>
        <end position="169"/>
    </location>
</feature>
<reference evidence="10" key="1">
    <citation type="journal article" date="2017" name="bioRxiv">
        <title>Comparative analysis of the genomes of Stylophora pistillata and Acropora digitifera provides evidence for extensive differences between species of corals.</title>
        <authorList>
            <person name="Voolstra C.R."/>
            <person name="Li Y."/>
            <person name="Liew Y.J."/>
            <person name="Baumgarten S."/>
            <person name="Zoccola D."/>
            <person name="Flot J.-F."/>
            <person name="Tambutte S."/>
            <person name="Allemand D."/>
            <person name="Aranda M."/>
        </authorList>
    </citation>
    <scope>NUCLEOTIDE SEQUENCE [LARGE SCALE GENOMIC DNA]</scope>
</reference>
<proteinExistence type="predicted"/>